<keyword evidence="8 16" id="KW-1133">Transmembrane helix</keyword>
<dbReference type="Pfam" id="PF00057">
    <property type="entry name" value="Ldl_recept_a"/>
    <property type="match status" value="5"/>
</dbReference>
<dbReference type="STRING" id="126957.T1JLT2"/>
<feature type="transmembrane region" description="Helical" evidence="16">
    <location>
        <begin position="752"/>
        <end position="772"/>
    </location>
</feature>
<dbReference type="InterPro" id="IPR001611">
    <property type="entry name" value="Leu-rich_rpt"/>
</dbReference>
<dbReference type="PANTHER" id="PTHR24372">
    <property type="entry name" value="GLYCOPROTEIN HORMONE RECEPTOR"/>
    <property type="match status" value="1"/>
</dbReference>
<evidence type="ECO:0000313" key="19">
    <source>
        <dbReference type="Proteomes" id="UP000014500"/>
    </source>
</evidence>
<accession>T1JLT2</accession>
<evidence type="ECO:0000259" key="17">
    <source>
        <dbReference type="PROSITE" id="PS50262"/>
    </source>
</evidence>
<dbReference type="GO" id="GO:0008528">
    <property type="term" value="F:G protein-coupled peptide receptor activity"/>
    <property type="evidence" value="ECO:0007669"/>
    <property type="project" value="TreeGrafter"/>
</dbReference>
<feature type="disulfide bond" evidence="15">
    <location>
        <begin position="118"/>
        <end position="136"/>
    </location>
</feature>
<feature type="transmembrane region" description="Helical" evidence="16">
    <location>
        <begin position="834"/>
        <end position="859"/>
    </location>
</feature>
<evidence type="ECO:0000256" key="2">
    <source>
        <dbReference type="ARBA" id="ARBA00010663"/>
    </source>
</evidence>
<evidence type="ECO:0000256" key="1">
    <source>
        <dbReference type="ARBA" id="ARBA00004651"/>
    </source>
</evidence>
<dbReference type="InterPro" id="IPR032675">
    <property type="entry name" value="LRR_dom_sf"/>
</dbReference>
<evidence type="ECO:0000256" key="14">
    <source>
        <dbReference type="ARBA" id="ARBA00023224"/>
    </source>
</evidence>
<keyword evidence="4" id="KW-0433">Leucine-rich repeat</keyword>
<dbReference type="Gene3D" id="4.10.400.10">
    <property type="entry name" value="Low-density Lipoprotein Receptor"/>
    <property type="match status" value="8"/>
</dbReference>
<feature type="transmembrane region" description="Helical" evidence="16">
    <location>
        <begin position="880"/>
        <end position="900"/>
    </location>
</feature>
<proteinExistence type="inferred from homology"/>
<feature type="disulfide bond" evidence="15">
    <location>
        <begin position="130"/>
        <end position="145"/>
    </location>
</feature>
<evidence type="ECO:0000256" key="9">
    <source>
        <dbReference type="ARBA" id="ARBA00023040"/>
    </source>
</evidence>
<dbReference type="GO" id="GO:0007189">
    <property type="term" value="P:adenylate cyclase-activating G protein-coupled receptor signaling pathway"/>
    <property type="evidence" value="ECO:0007669"/>
    <property type="project" value="TreeGrafter"/>
</dbReference>
<evidence type="ECO:0000256" key="16">
    <source>
        <dbReference type="SAM" id="Phobius"/>
    </source>
</evidence>
<dbReference type="Pfam" id="PF00001">
    <property type="entry name" value="7tm_1"/>
    <property type="match status" value="1"/>
</dbReference>
<organism evidence="18 19">
    <name type="scientific">Strigamia maritima</name>
    <name type="common">European centipede</name>
    <name type="synonym">Geophilus maritimus</name>
    <dbReference type="NCBI Taxonomy" id="126957"/>
    <lineage>
        <taxon>Eukaryota</taxon>
        <taxon>Metazoa</taxon>
        <taxon>Ecdysozoa</taxon>
        <taxon>Arthropoda</taxon>
        <taxon>Myriapoda</taxon>
        <taxon>Chilopoda</taxon>
        <taxon>Pleurostigmophora</taxon>
        <taxon>Geophilomorpha</taxon>
        <taxon>Linotaeniidae</taxon>
        <taxon>Strigamia</taxon>
    </lineage>
</organism>
<dbReference type="PRINTS" id="PR00261">
    <property type="entry name" value="LDLRECEPTOR"/>
</dbReference>
<dbReference type="GO" id="GO:0009755">
    <property type="term" value="P:hormone-mediated signaling pathway"/>
    <property type="evidence" value="ECO:0007669"/>
    <property type="project" value="TreeGrafter"/>
</dbReference>
<feature type="transmembrane region" description="Helical" evidence="16">
    <location>
        <begin position="784"/>
        <end position="803"/>
    </location>
</feature>
<evidence type="ECO:0000256" key="4">
    <source>
        <dbReference type="ARBA" id="ARBA00022614"/>
    </source>
</evidence>
<dbReference type="SUPFAM" id="SSF57424">
    <property type="entry name" value="LDL receptor-like module"/>
    <property type="match status" value="6"/>
</dbReference>
<keyword evidence="10 16" id="KW-0472">Membrane</keyword>
<dbReference type="Proteomes" id="UP000014500">
    <property type="component" value="Unassembled WGS sequence"/>
</dbReference>
<keyword evidence="14" id="KW-0807">Transducer</keyword>
<feature type="disulfide bond" evidence="15">
    <location>
        <begin position="332"/>
        <end position="344"/>
    </location>
</feature>
<feature type="disulfide bond" evidence="15">
    <location>
        <begin position="312"/>
        <end position="327"/>
    </location>
</feature>
<evidence type="ECO:0000256" key="15">
    <source>
        <dbReference type="PROSITE-ProRule" id="PRU00124"/>
    </source>
</evidence>
<keyword evidence="19" id="KW-1185">Reference proteome</keyword>
<dbReference type="PROSITE" id="PS50262">
    <property type="entry name" value="G_PROTEIN_RECEP_F1_2"/>
    <property type="match status" value="1"/>
</dbReference>
<feature type="disulfide bond" evidence="15">
    <location>
        <begin position="390"/>
        <end position="405"/>
    </location>
</feature>
<dbReference type="InterPro" id="IPR002172">
    <property type="entry name" value="LDrepeatLR_classA_rpt"/>
</dbReference>
<feature type="disulfide bond" evidence="15">
    <location>
        <begin position="111"/>
        <end position="123"/>
    </location>
</feature>
<dbReference type="PROSITE" id="PS01209">
    <property type="entry name" value="LDLRA_1"/>
    <property type="match status" value="4"/>
</dbReference>
<dbReference type="FunFam" id="4.10.400.10:FF:000034">
    <property type="entry name" value="Low-density lipoprotein receptor-related protein 2"/>
    <property type="match status" value="1"/>
</dbReference>
<dbReference type="SMART" id="SM00192">
    <property type="entry name" value="LDLa"/>
    <property type="match status" value="10"/>
</dbReference>
<dbReference type="FunFam" id="1.20.1070.10:FF:000333">
    <property type="entry name" value="Relaxin receptor 1"/>
    <property type="match status" value="1"/>
</dbReference>
<dbReference type="CDD" id="cd15137">
    <property type="entry name" value="7tmA_Relaxin_R"/>
    <property type="match status" value="1"/>
</dbReference>
<dbReference type="GO" id="GO:0005886">
    <property type="term" value="C:plasma membrane"/>
    <property type="evidence" value="ECO:0007669"/>
    <property type="project" value="UniProtKB-SubCell"/>
</dbReference>
<comment type="similarity">
    <text evidence="2">Belongs to the G-protein coupled receptor 1 family.</text>
</comment>
<keyword evidence="6" id="KW-0732">Signal</keyword>
<feature type="disulfide bond" evidence="15">
    <location>
        <begin position="371"/>
        <end position="383"/>
    </location>
</feature>
<dbReference type="PANTHER" id="PTHR24372:SF77">
    <property type="entry name" value="G-PROTEIN COUPLED RECEPTORS FAMILY 1 PROFILE DOMAIN-CONTAINING PROTEIN"/>
    <property type="match status" value="1"/>
</dbReference>
<feature type="transmembrane region" description="Helical" evidence="16">
    <location>
        <begin position="912"/>
        <end position="934"/>
    </location>
</feature>
<evidence type="ECO:0000313" key="18">
    <source>
        <dbReference type="EnsemblMetazoa" id="SMAR014812-PA"/>
    </source>
</evidence>
<keyword evidence="13" id="KW-0325">Glycoprotein</keyword>
<dbReference type="Pfam" id="PF13855">
    <property type="entry name" value="LRR_8"/>
    <property type="match status" value="1"/>
</dbReference>
<feature type="disulfide bond" evidence="15">
    <location>
        <begin position="339"/>
        <end position="357"/>
    </location>
</feature>
<dbReference type="AlphaFoldDB" id="T1JLT2"/>
<feature type="disulfide bond" evidence="15">
    <location>
        <begin position="192"/>
        <end position="210"/>
    </location>
</feature>
<evidence type="ECO:0000256" key="13">
    <source>
        <dbReference type="ARBA" id="ARBA00023180"/>
    </source>
</evidence>
<dbReference type="InterPro" id="IPR017452">
    <property type="entry name" value="GPCR_Rhodpsn_7TM"/>
</dbReference>
<feature type="transmembrane region" description="Helical" evidence="16">
    <location>
        <begin position="660"/>
        <end position="683"/>
    </location>
</feature>
<dbReference type="SUPFAM" id="SSF52058">
    <property type="entry name" value="L domain-like"/>
    <property type="match status" value="1"/>
</dbReference>
<feature type="disulfide bond" evidence="15">
    <location>
        <begin position="378"/>
        <end position="396"/>
    </location>
</feature>
<evidence type="ECO:0000256" key="8">
    <source>
        <dbReference type="ARBA" id="ARBA00022989"/>
    </source>
</evidence>
<comment type="subcellular location">
    <subcellularLocation>
        <location evidence="1">Cell membrane</location>
        <topology evidence="1">Multi-pass membrane protein</topology>
    </subcellularLocation>
</comment>
<feature type="disulfide bond" evidence="15">
    <location>
        <begin position="22"/>
        <end position="40"/>
    </location>
</feature>
<dbReference type="OMA" id="WHLARIT"/>
<dbReference type="PROSITE" id="PS50068">
    <property type="entry name" value="LDLRA_2"/>
    <property type="match status" value="7"/>
</dbReference>
<evidence type="ECO:0000256" key="5">
    <source>
        <dbReference type="ARBA" id="ARBA00022692"/>
    </source>
</evidence>
<dbReference type="InterPro" id="IPR036055">
    <property type="entry name" value="LDL_receptor-like_sf"/>
</dbReference>
<keyword evidence="12" id="KW-0675">Receptor</keyword>
<evidence type="ECO:0000256" key="12">
    <source>
        <dbReference type="ARBA" id="ARBA00023170"/>
    </source>
</evidence>
<dbReference type="InterPro" id="IPR000276">
    <property type="entry name" value="GPCR_Rhodpsn"/>
</dbReference>
<keyword evidence="9" id="KW-0297">G-protein coupled receptor</keyword>
<dbReference type="SUPFAM" id="SSF81321">
    <property type="entry name" value="Family A G protein-coupled receptor-like"/>
    <property type="match status" value="1"/>
</dbReference>
<feature type="disulfide bond" evidence="15">
    <location>
        <begin position="300"/>
        <end position="318"/>
    </location>
</feature>
<evidence type="ECO:0000256" key="10">
    <source>
        <dbReference type="ARBA" id="ARBA00023136"/>
    </source>
</evidence>
<comment type="caution">
    <text evidence="15">Lacks conserved residue(s) required for the propagation of feature annotation.</text>
</comment>
<keyword evidence="7" id="KW-0677">Repeat</keyword>
<dbReference type="PROSITE" id="PS00237">
    <property type="entry name" value="G_PROTEIN_RECEP_F1_1"/>
    <property type="match status" value="1"/>
</dbReference>
<evidence type="ECO:0000256" key="3">
    <source>
        <dbReference type="ARBA" id="ARBA00022475"/>
    </source>
</evidence>
<name>T1JLT2_STRMM</name>
<dbReference type="EMBL" id="JH431465">
    <property type="status" value="NOT_ANNOTATED_CDS"/>
    <property type="molecule type" value="Genomic_DNA"/>
</dbReference>
<feature type="disulfide bond" evidence="15">
    <location>
        <begin position="293"/>
        <end position="305"/>
    </location>
</feature>
<feature type="domain" description="G-protein coupled receptors family 1 profile" evidence="17">
    <location>
        <begin position="676"/>
        <end position="932"/>
    </location>
</feature>
<feature type="disulfide bond" evidence="15">
    <location>
        <begin position="412"/>
        <end position="424"/>
    </location>
</feature>
<evidence type="ECO:0000256" key="11">
    <source>
        <dbReference type="ARBA" id="ARBA00023157"/>
    </source>
</evidence>
<keyword evidence="11 15" id="KW-1015">Disulfide bond</keyword>
<dbReference type="PhylomeDB" id="T1JLT2"/>
<evidence type="ECO:0000256" key="6">
    <source>
        <dbReference type="ARBA" id="ARBA00022729"/>
    </source>
</evidence>
<dbReference type="InterPro" id="IPR023415">
    <property type="entry name" value="LDLR_class-A_CS"/>
</dbReference>
<dbReference type="HOGENOM" id="CLU_006130_2_0_1"/>
<dbReference type="eggNOG" id="KOG2087">
    <property type="taxonomic scope" value="Eukaryota"/>
</dbReference>
<protein>
    <recommendedName>
        <fullName evidence="17">G-protein coupled receptors family 1 profile domain-containing protein</fullName>
    </recommendedName>
</protein>
<feature type="disulfide bond" evidence="15">
    <location>
        <begin position="15"/>
        <end position="27"/>
    </location>
</feature>
<evidence type="ECO:0000256" key="7">
    <source>
        <dbReference type="ARBA" id="ARBA00022737"/>
    </source>
</evidence>
<feature type="disulfide bond" evidence="15">
    <location>
        <begin position="185"/>
        <end position="197"/>
    </location>
</feature>
<sequence>VRANELASTNLSELCPQDEFFCTVNVCIPKNLKCNGITECSNGKDESDACQMSFFAMILALMRFCVKCLCAHIPTLNAITTFVFLETRFAILSMTVEITRTNKTVVMHRACWFGEFSCNNGQCIQAALLCDGNRNCLDGSDENQCDIELDYVRCSDQSLIHRYFWCDEWPDCKDNHADELNCRNCSLDEFQCSNTRCIKFANVCDMVCDCAYTCEDENNCQGQYKIINTVLSWMPHNLTTVHALDIPICDSKSTYFCPKTTRCIHKTFICNSKNDCETNGESSDEFGCIYDNCSNNFIICDDGRCLPDFVQCDFIKHCTDGLDEKDCDFPSCTKKEFRCLNGQCIKEELKCDAAYDCYDRSDEIDCHSKKCPLGFYQCLTGQCIQSSWNCDFHVDCPDGSDEARCEHVLKKCIDTEFQCNNGQCIPKQLVCYETGNEHSGCADGSHLLNCRNWKCPEHLHKCLNSYCIHTSRVCNGQVDCWGSWNDEIGCPFQCSSEKQCECSDITINCTKIGLKNLPNDIEKEISKLDLSNNSIETIWPYTFKHLWRLRILYVEFIAKYLQDNKIDKIYNGSFFGLANVATLDLSINYIKIMGSNVFHGLTDLQYLYVQNMFNNINGSCPIIANLMTDEFRFCCLARLTPNCLPQADEFSSCEDLMSNIVLRICIWILGFIAFIGNILVIIWRLIYKINYRVHSFLITNLAIADMCMGIYLLIIAAVDAKYRGVYFIYDSLWRTSKLCQFAGFISTFSSELSVLTLTIITLHRFIGIAFPFHFQQLQMNHTRLVVIILWGIVIVLAGVPLLHMDYFKYFYGRSGVCLALHITSEKPSGWEYSVFIFLVLNLMSFTIISAAYIWMFLIAKNSQKSFRTQEAKWDKTMAKRMSLIVFTDFCCWMPIIILGFMSLSKVTIPPQVFAWIAVFILPLNAAINPVLYTLSTPSFVKPATKSAWSTRPNISNIETSKTNILASPCDDFNLSSKQHVGDAEIVPLKILHTHSYEKGSSLKHFIPNVTKDNSNPLYD</sequence>
<feature type="transmembrane region" description="Helical" evidence="16">
    <location>
        <begin position="695"/>
        <end position="718"/>
    </location>
</feature>
<feature type="disulfide bond" evidence="15">
    <location>
        <begin position="351"/>
        <end position="366"/>
    </location>
</feature>
<dbReference type="CDD" id="cd00112">
    <property type="entry name" value="LDLa"/>
    <property type="match status" value="8"/>
</dbReference>
<keyword evidence="5 16" id="KW-0812">Transmembrane</keyword>
<dbReference type="Gene3D" id="1.20.1070.10">
    <property type="entry name" value="Rhodopsin 7-helix transmembrane proteins"/>
    <property type="match status" value="1"/>
</dbReference>
<keyword evidence="3" id="KW-1003">Cell membrane</keyword>
<reference evidence="18" key="2">
    <citation type="submission" date="2015-02" db="UniProtKB">
        <authorList>
            <consortium name="EnsemblMetazoa"/>
        </authorList>
    </citation>
    <scope>IDENTIFICATION</scope>
</reference>
<dbReference type="eggNOG" id="KOG1215">
    <property type="taxonomic scope" value="Eukaryota"/>
</dbReference>
<reference evidence="19" key="1">
    <citation type="submission" date="2011-05" db="EMBL/GenBank/DDBJ databases">
        <authorList>
            <person name="Richards S.R."/>
            <person name="Qu J."/>
            <person name="Jiang H."/>
            <person name="Jhangiani S.N."/>
            <person name="Agravi P."/>
            <person name="Goodspeed R."/>
            <person name="Gross S."/>
            <person name="Mandapat C."/>
            <person name="Jackson L."/>
            <person name="Mathew T."/>
            <person name="Pu L."/>
            <person name="Thornton R."/>
            <person name="Saada N."/>
            <person name="Wilczek-Boney K.B."/>
            <person name="Lee S."/>
            <person name="Kovar C."/>
            <person name="Wu Y."/>
            <person name="Scherer S.E."/>
            <person name="Worley K.C."/>
            <person name="Muzny D.M."/>
            <person name="Gibbs R."/>
        </authorList>
    </citation>
    <scope>NUCLEOTIDE SEQUENCE</scope>
    <source>
        <strain evidence="19">Brora</strain>
    </source>
</reference>
<dbReference type="Gene3D" id="3.80.10.10">
    <property type="entry name" value="Ribonuclease Inhibitor"/>
    <property type="match status" value="1"/>
</dbReference>
<dbReference type="EnsemblMetazoa" id="SMAR014812-RA">
    <property type="protein sequence ID" value="SMAR014812-PA"/>
    <property type="gene ID" value="SMAR014812"/>
</dbReference>